<sequence length="152" mass="17208">MDYHDEKVKKAIEVLQSYWAINKATAKFTQQNAERLGLTLQQLSIVNLLKFTPGITLKEITQRLLSAKSTVSVSVEGLVQLGFVERQTSTGDRREINLRLTSEGEKVSKSSTQNPYSYQAMVTALEQMEETEIGQIVDLNKKLLENLQKVEF</sequence>
<comment type="caution">
    <text evidence="5">The sequence shown here is derived from an EMBL/GenBank/DDBJ whole genome shotgun (WGS) entry which is preliminary data.</text>
</comment>
<organism evidence="5 6">
    <name type="scientific">Neobacillus ginsengisoli</name>
    <dbReference type="NCBI Taxonomy" id="904295"/>
    <lineage>
        <taxon>Bacteria</taxon>
        <taxon>Bacillati</taxon>
        <taxon>Bacillota</taxon>
        <taxon>Bacilli</taxon>
        <taxon>Bacillales</taxon>
        <taxon>Bacillaceae</taxon>
        <taxon>Neobacillus</taxon>
    </lineage>
</organism>
<evidence type="ECO:0000256" key="3">
    <source>
        <dbReference type="ARBA" id="ARBA00023163"/>
    </source>
</evidence>
<dbReference type="PROSITE" id="PS50995">
    <property type="entry name" value="HTH_MARR_2"/>
    <property type="match status" value="1"/>
</dbReference>
<dbReference type="Pfam" id="PF12802">
    <property type="entry name" value="MarR_2"/>
    <property type="match status" value="1"/>
</dbReference>
<dbReference type="Gene3D" id="1.10.10.10">
    <property type="entry name" value="Winged helix-like DNA-binding domain superfamily/Winged helix DNA-binding domain"/>
    <property type="match status" value="1"/>
</dbReference>
<proteinExistence type="predicted"/>
<gene>
    <name evidence="5" type="ORF">J2S10_003663</name>
</gene>
<feature type="domain" description="HTH marR-type" evidence="4">
    <location>
        <begin position="1"/>
        <end position="145"/>
    </location>
</feature>
<dbReference type="PROSITE" id="PS01117">
    <property type="entry name" value="HTH_MARR_1"/>
    <property type="match status" value="1"/>
</dbReference>
<dbReference type="PRINTS" id="PR00598">
    <property type="entry name" value="HTHMARR"/>
</dbReference>
<dbReference type="InterPro" id="IPR036388">
    <property type="entry name" value="WH-like_DNA-bd_sf"/>
</dbReference>
<dbReference type="RefSeq" id="WP_307410363.1">
    <property type="nucleotide sequence ID" value="NZ_JAUSTW010000006.1"/>
</dbReference>
<evidence type="ECO:0000313" key="6">
    <source>
        <dbReference type="Proteomes" id="UP001224122"/>
    </source>
</evidence>
<dbReference type="PANTHER" id="PTHR42756:SF1">
    <property type="entry name" value="TRANSCRIPTIONAL REPRESSOR OF EMRAB OPERON"/>
    <property type="match status" value="1"/>
</dbReference>
<dbReference type="PANTHER" id="PTHR42756">
    <property type="entry name" value="TRANSCRIPTIONAL REGULATOR, MARR"/>
    <property type="match status" value="1"/>
</dbReference>
<dbReference type="Proteomes" id="UP001224122">
    <property type="component" value="Unassembled WGS sequence"/>
</dbReference>
<keyword evidence="6" id="KW-1185">Reference proteome</keyword>
<dbReference type="GO" id="GO:0003677">
    <property type="term" value="F:DNA binding"/>
    <property type="evidence" value="ECO:0007669"/>
    <property type="project" value="UniProtKB-KW"/>
</dbReference>
<evidence type="ECO:0000259" key="4">
    <source>
        <dbReference type="PROSITE" id="PS50995"/>
    </source>
</evidence>
<dbReference type="InterPro" id="IPR036390">
    <property type="entry name" value="WH_DNA-bd_sf"/>
</dbReference>
<dbReference type="SUPFAM" id="SSF46785">
    <property type="entry name" value="Winged helix' DNA-binding domain"/>
    <property type="match status" value="1"/>
</dbReference>
<keyword evidence="3" id="KW-0804">Transcription</keyword>
<dbReference type="SMART" id="SM00347">
    <property type="entry name" value="HTH_MARR"/>
    <property type="match status" value="1"/>
</dbReference>
<dbReference type="EMBL" id="JAUSTW010000006">
    <property type="protein sequence ID" value="MDQ0200474.1"/>
    <property type="molecule type" value="Genomic_DNA"/>
</dbReference>
<accession>A0ABT9Y022</accession>
<name>A0ABT9Y022_9BACI</name>
<reference evidence="5 6" key="1">
    <citation type="submission" date="2023-07" db="EMBL/GenBank/DDBJ databases">
        <title>Genomic Encyclopedia of Type Strains, Phase IV (KMG-IV): sequencing the most valuable type-strain genomes for metagenomic binning, comparative biology and taxonomic classification.</title>
        <authorList>
            <person name="Goeker M."/>
        </authorList>
    </citation>
    <scope>NUCLEOTIDE SEQUENCE [LARGE SCALE GENOMIC DNA]</scope>
    <source>
        <strain evidence="5 6">DSM 27594</strain>
    </source>
</reference>
<dbReference type="InterPro" id="IPR023187">
    <property type="entry name" value="Tscrpt_reg_MarR-type_CS"/>
</dbReference>
<keyword evidence="1" id="KW-0805">Transcription regulation</keyword>
<dbReference type="InterPro" id="IPR000835">
    <property type="entry name" value="HTH_MarR-typ"/>
</dbReference>
<evidence type="ECO:0000256" key="1">
    <source>
        <dbReference type="ARBA" id="ARBA00023015"/>
    </source>
</evidence>
<evidence type="ECO:0000256" key="2">
    <source>
        <dbReference type="ARBA" id="ARBA00023125"/>
    </source>
</evidence>
<keyword evidence="2 5" id="KW-0238">DNA-binding</keyword>
<protein>
    <submittedName>
        <fullName evidence="5">DNA-binding MarR family transcriptional regulator</fullName>
    </submittedName>
</protein>
<evidence type="ECO:0000313" key="5">
    <source>
        <dbReference type="EMBL" id="MDQ0200474.1"/>
    </source>
</evidence>